<feature type="non-terminal residue" evidence="10">
    <location>
        <position position="1"/>
    </location>
</feature>
<dbReference type="Gene3D" id="2.60.120.260">
    <property type="entry name" value="Galactose-binding domain-like"/>
    <property type="match status" value="1"/>
</dbReference>
<keyword evidence="4" id="KW-0084">Basement membrane</keyword>
<comment type="caution">
    <text evidence="10">The sequence shown here is derived from an EMBL/GenBank/DDBJ whole genome shotgun (WGS) entry which is preliminary data.</text>
</comment>
<feature type="domain" description="Laminin IV type B" evidence="9">
    <location>
        <begin position="187"/>
        <end position="327"/>
    </location>
</feature>
<dbReference type="PANTHER" id="PTHR10574">
    <property type="entry name" value="NETRIN/LAMININ-RELATED"/>
    <property type="match status" value="1"/>
</dbReference>
<keyword evidence="2" id="KW-0964">Secreted</keyword>
<keyword evidence="5 7" id="KW-1015">Disulfide bond</keyword>
<dbReference type="SMART" id="SM00180">
    <property type="entry name" value="EGF_Lam"/>
    <property type="match status" value="1"/>
</dbReference>
<evidence type="ECO:0000259" key="9">
    <source>
        <dbReference type="PROSITE" id="PS51116"/>
    </source>
</evidence>
<evidence type="ECO:0000259" key="8">
    <source>
        <dbReference type="PROSITE" id="PS50027"/>
    </source>
</evidence>
<organism evidence="10 11">
    <name type="scientific">Xenoophorus captivus</name>
    <dbReference type="NCBI Taxonomy" id="1517983"/>
    <lineage>
        <taxon>Eukaryota</taxon>
        <taxon>Metazoa</taxon>
        <taxon>Chordata</taxon>
        <taxon>Craniata</taxon>
        <taxon>Vertebrata</taxon>
        <taxon>Euteleostomi</taxon>
        <taxon>Actinopterygii</taxon>
        <taxon>Neopterygii</taxon>
        <taxon>Teleostei</taxon>
        <taxon>Neoteleostei</taxon>
        <taxon>Acanthomorphata</taxon>
        <taxon>Ovalentaria</taxon>
        <taxon>Atherinomorphae</taxon>
        <taxon>Cyprinodontiformes</taxon>
        <taxon>Goodeidae</taxon>
        <taxon>Xenoophorus</taxon>
    </lineage>
</organism>
<name>A0ABV0QMX6_9TELE</name>
<dbReference type="EMBL" id="JAHRIN010017029">
    <property type="protein sequence ID" value="MEQ2196717.1"/>
    <property type="molecule type" value="Genomic_DNA"/>
</dbReference>
<dbReference type="PROSITE" id="PS51116">
    <property type="entry name" value="LAMININ_IVB"/>
    <property type="match status" value="1"/>
</dbReference>
<evidence type="ECO:0000256" key="5">
    <source>
        <dbReference type="ARBA" id="ARBA00023157"/>
    </source>
</evidence>
<evidence type="ECO:0000256" key="3">
    <source>
        <dbReference type="ARBA" id="ARBA00022530"/>
    </source>
</evidence>
<dbReference type="InterPro" id="IPR050440">
    <property type="entry name" value="Laminin/Netrin_ECM"/>
</dbReference>
<dbReference type="CDD" id="cd00055">
    <property type="entry name" value="EGF_Lam"/>
    <property type="match status" value="1"/>
</dbReference>
<dbReference type="Proteomes" id="UP001434883">
    <property type="component" value="Unassembled WGS sequence"/>
</dbReference>
<dbReference type="Gene3D" id="2.10.25.10">
    <property type="entry name" value="Laminin"/>
    <property type="match status" value="1"/>
</dbReference>
<keyword evidence="11" id="KW-1185">Reference proteome</keyword>
<evidence type="ECO:0008006" key="12">
    <source>
        <dbReference type="Google" id="ProtNLM"/>
    </source>
</evidence>
<dbReference type="Pfam" id="PF00053">
    <property type="entry name" value="EGF_laminin"/>
    <property type="match status" value="2"/>
</dbReference>
<dbReference type="PANTHER" id="PTHR10574:SF279">
    <property type="entry name" value="LAMININ SUBUNIT BETA 4"/>
    <property type="match status" value="1"/>
</dbReference>
<comment type="subcellular location">
    <subcellularLocation>
        <location evidence="1">Secreted</location>
        <location evidence="1">Extracellular space</location>
        <location evidence="1">Extracellular matrix</location>
        <location evidence="1">Basement membrane</location>
    </subcellularLocation>
</comment>
<evidence type="ECO:0000256" key="4">
    <source>
        <dbReference type="ARBA" id="ARBA00022869"/>
    </source>
</evidence>
<dbReference type="PROSITE" id="PS50027">
    <property type="entry name" value="EGF_LAM_2"/>
    <property type="match status" value="1"/>
</dbReference>
<feature type="disulfide bond" evidence="7">
    <location>
        <begin position="170"/>
        <end position="179"/>
    </location>
</feature>
<comment type="caution">
    <text evidence="7">Lacks conserved residue(s) required for the propagation of feature annotation.</text>
</comment>
<sequence>LITFTNIRVNFTHLFTLGDTLLVRRRRNPQEKYYYSLYSMVVQGSCFCNGHASRCVPVDGGRGDVFAQPGMVHTDTAQTGPQCERCRPFLYQDPQRVPKDPHACIRMLPQMQLLDDHHFYSAASNQMMAVLDVSCTWASWDDDLVSACDCNPAGSLSNGLCDASSGRCFCKENVAGQRCDRCKSGFFNLRLENPAGCEDPDFLCILLVLQQNNSLNRGPLQILPHQGSPEQSGTGLGLVRVTEGAGLRFTVDNLPTSMEYQMVIRYESELCCTSIHSSCPAFHHGYKIFKPHCPLTLKGSPPSYSFITDHIPNPPVWTCISHMMTTS</sequence>
<evidence type="ECO:0000256" key="7">
    <source>
        <dbReference type="PROSITE-ProRule" id="PRU00460"/>
    </source>
</evidence>
<proteinExistence type="predicted"/>
<dbReference type="PROSITE" id="PS01248">
    <property type="entry name" value="EGF_LAM_1"/>
    <property type="match status" value="1"/>
</dbReference>
<keyword evidence="6 7" id="KW-0424">Laminin EGF-like domain</keyword>
<evidence type="ECO:0000256" key="6">
    <source>
        <dbReference type="ARBA" id="ARBA00023292"/>
    </source>
</evidence>
<dbReference type="SUPFAM" id="SSF57196">
    <property type="entry name" value="EGF/Laminin"/>
    <property type="match status" value="1"/>
</dbReference>
<evidence type="ECO:0000256" key="1">
    <source>
        <dbReference type="ARBA" id="ARBA00004302"/>
    </source>
</evidence>
<evidence type="ECO:0000256" key="2">
    <source>
        <dbReference type="ARBA" id="ARBA00022525"/>
    </source>
</evidence>
<protein>
    <recommendedName>
        <fullName evidence="12">Laminin EGF-like domain-containing protein</fullName>
    </recommendedName>
</protein>
<dbReference type="Pfam" id="PF21199">
    <property type="entry name" value="LAMININ_IV_B"/>
    <property type="match status" value="1"/>
</dbReference>
<dbReference type="InterPro" id="IPR002049">
    <property type="entry name" value="LE_dom"/>
</dbReference>
<accession>A0ABV0QMX6</accession>
<gene>
    <name evidence="10" type="ORF">XENOCAPTIV_010167</name>
</gene>
<keyword evidence="3" id="KW-0272">Extracellular matrix</keyword>
<evidence type="ECO:0000313" key="11">
    <source>
        <dbReference type="Proteomes" id="UP001434883"/>
    </source>
</evidence>
<feature type="domain" description="Laminin EGF-like" evidence="8">
    <location>
        <begin position="148"/>
        <end position="199"/>
    </location>
</feature>
<evidence type="ECO:0000313" key="10">
    <source>
        <dbReference type="EMBL" id="MEQ2196717.1"/>
    </source>
</evidence>
<dbReference type="InterPro" id="IPR013015">
    <property type="entry name" value="Laminin_IV_B"/>
</dbReference>
<reference evidence="10 11" key="1">
    <citation type="submission" date="2021-06" db="EMBL/GenBank/DDBJ databases">
        <authorList>
            <person name="Palmer J.M."/>
        </authorList>
    </citation>
    <scope>NUCLEOTIDE SEQUENCE [LARGE SCALE GENOMIC DNA]</scope>
    <source>
        <strain evidence="10 11">XC_2019</strain>
        <tissue evidence="10">Muscle</tissue>
    </source>
</reference>